<proteinExistence type="predicted"/>
<reference evidence="1 2" key="1">
    <citation type="submission" date="2019-02" db="EMBL/GenBank/DDBJ databases">
        <title>Deep-cultivation of Planctomycetes and their phenomic and genomic characterization uncovers novel biology.</title>
        <authorList>
            <person name="Wiegand S."/>
            <person name="Jogler M."/>
            <person name="Boedeker C."/>
            <person name="Pinto D."/>
            <person name="Vollmers J."/>
            <person name="Rivas-Marin E."/>
            <person name="Kohn T."/>
            <person name="Peeters S.H."/>
            <person name="Heuer A."/>
            <person name="Rast P."/>
            <person name="Oberbeckmann S."/>
            <person name="Bunk B."/>
            <person name="Jeske O."/>
            <person name="Meyerdierks A."/>
            <person name="Storesund J.E."/>
            <person name="Kallscheuer N."/>
            <person name="Luecker S."/>
            <person name="Lage O.M."/>
            <person name="Pohl T."/>
            <person name="Merkel B.J."/>
            <person name="Hornburger P."/>
            <person name="Mueller R.-W."/>
            <person name="Bruemmer F."/>
            <person name="Labrenz M."/>
            <person name="Spormann A.M."/>
            <person name="Op Den Camp H."/>
            <person name="Overmann J."/>
            <person name="Amann R."/>
            <person name="Jetten M.S.M."/>
            <person name="Mascher T."/>
            <person name="Medema M.H."/>
            <person name="Devos D.P."/>
            <person name="Kaster A.-K."/>
            <person name="Ovreas L."/>
            <person name="Rohde M."/>
            <person name="Galperin M.Y."/>
            <person name="Jogler C."/>
        </authorList>
    </citation>
    <scope>NUCLEOTIDE SEQUENCE [LARGE SCALE GENOMIC DNA]</scope>
    <source>
        <strain evidence="1 2">Pan54</strain>
    </source>
</reference>
<dbReference type="Proteomes" id="UP000316095">
    <property type="component" value="Unassembled WGS sequence"/>
</dbReference>
<gene>
    <name evidence="1" type="ORF">Pan54_05080</name>
</gene>
<dbReference type="AlphaFoldDB" id="A0A5C5XAJ2"/>
<name>A0A5C5XAJ2_9PLAN</name>
<accession>A0A5C5XAJ2</accession>
<protein>
    <submittedName>
        <fullName evidence="1">Uncharacterized protein</fullName>
    </submittedName>
</protein>
<dbReference type="EMBL" id="SJPG01000001">
    <property type="protein sequence ID" value="TWT59798.1"/>
    <property type="molecule type" value="Genomic_DNA"/>
</dbReference>
<dbReference type="RefSeq" id="WP_146501988.1">
    <property type="nucleotide sequence ID" value="NZ_SJPG01000001.1"/>
</dbReference>
<evidence type="ECO:0000313" key="2">
    <source>
        <dbReference type="Proteomes" id="UP000316095"/>
    </source>
</evidence>
<comment type="caution">
    <text evidence="1">The sequence shown here is derived from an EMBL/GenBank/DDBJ whole genome shotgun (WGS) entry which is preliminary data.</text>
</comment>
<evidence type="ECO:0000313" key="1">
    <source>
        <dbReference type="EMBL" id="TWT59798.1"/>
    </source>
</evidence>
<keyword evidence="2" id="KW-1185">Reference proteome</keyword>
<organism evidence="1 2">
    <name type="scientific">Rubinisphaera italica</name>
    <dbReference type="NCBI Taxonomy" id="2527969"/>
    <lineage>
        <taxon>Bacteria</taxon>
        <taxon>Pseudomonadati</taxon>
        <taxon>Planctomycetota</taxon>
        <taxon>Planctomycetia</taxon>
        <taxon>Planctomycetales</taxon>
        <taxon>Planctomycetaceae</taxon>
        <taxon>Rubinisphaera</taxon>
    </lineage>
</organism>
<sequence>MPKEVIIKHEMFEELKQIFELRHYHIDCKGKEASAWGIFERGKVVVLPGAVFSRYVAPSIRGFVEKERERLLDWKIAKICDLTGKIVTIRKYMSSRSSASKVISGYSERGELWKYTSL</sequence>